<dbReference type="GO" id="GO:0016020">
    <property type="term" value="C:membrane"/>
    <property type="evidence" value="ECO:0007669"/>
    <property type="project" value="TreeGrafter"/>
</dbReference>
<dbReference type="EMBL" id="AP015036">
    <property type="protein sequence ID" value="BAT81885.1"/>
    <property type="molecule type" value="Genomic_DNA"/>
</dbReference>
<dbReference type="GO" id="GO:0016491">
    <property type="term" value="F:oxidoreductase activity"/>
    <property type="evidence" value="ECO:0007669"/>
    <property type="project" value="UniProtKB-KW"/>
</dbReference>
<organism evidence="5 6">
    <name type="scientific">Vigna angularis var. angularis</name>
    <dbReference type="NCBI Taxonomy" id="157739"/>
    <lineage>
        <taxon>Eukaryota</taxon>
        <taxon>Viridiplantae</taxon>
        <taxon>Streptophyta</taxon>
        <taxon>Embryophyta</taxon>
        <taxon>Tracheophyta</taxon>
        <taxon>Spermatophyta</taxon>
        <taxon>Magnoliopsida</taxon>
        <taxon>eudicotyledons</taxon>
        <taxon>Gunneridae</taxon>
        <taxon>Pentapetalae</taxon>
        <taxon>rosids</taxon>
        <taxon>fabids</taxon>
        <taxon>Fabales</taxon>
        <taxon>Fabaceae</taxon>
        <taxon>Papilionoideae</taxon>
        <taxon>50 kb inversion clade</taxon>
        <taxon>NPAAA clade</taxon>
        <taxon>indigoferoid/millettioid clade</taxon>
        <taxon>Phaseoleae</taxon>
        <taxon>Vigna</taxon>
    </lineage>
</organism>
<keyword evidence="6" id="KW-1185">Reference proteome</keyword>
<gene>
    <name evidence="5" type="primary">Vigan.09G098000</name>
    <name evidence="4" type="synonym">Vigan.03G179300</name>
    <name evidence="4" type="ORF">VIGAN_03179300</name>
    <name evidence="5" type="ORF">VIGAN_09098000</name>
</gene>
<evidence type="ECO:0008006" key="7">
    <source>
        <dbReference type="Google" id="ProtNLM"/>
    </source>
</evidence>
<proteinExistence type="inferred from homology"/>
<dbReference type="Proteomes" id="UP000291084">
    <property type="component" value="Chromosome 3"/>
</dbReference>
<dbReference type="SUPFAM" id="SSF51735">
    <property type="entry name" value="NAD(P)-binding Rossmann-fold domains"/>
    <property type="match status" value="1"/>
</dbReference>
<keyword evidence="2" id="KW-0521">NADP</keyword>
<comment type="similarity">
    <text evidence="1">Belongs to the short-chain dehydrogenases/reductases (SDR) family.</text>
</comment>
<sequence>MGEATERYAVVTGANKGIGLEIVRQLASEGIKVVLTATNEERGLQALETLKASGLSHLLLFHQLDVAHAASVAAFAAFIKSKFGKLDILIRYWTKAMEMWL</sequence>
<evidence type="ECO:0000256" key="3">
    <source>
        <dbReference type="ARBA" id="ARBA00023002"/>
    </source>
</evidence>
<evidence type="ECO:0000313" key="5">
    <source>
        <dbReference type="EMBL" id="BAT97516.1"/>
    </source>
</evidence>
<evidence type="ECO:0000256" key="2">
    <source>
        <dbReference type="ARBA" id="ARBA00022857"/>
    </source>
</evidence>
<dbReference type="AlphaFoldDB" id="A0A0S3SXZ5"/>
<dbReference type="PANTHER" id="PTHR43490">
    <property type="entry name" value="(+)-NEOMENTHOL DEHYDROGENASE"/>
    <property type="match status" value="1"/>
</dbReference>
<dbReference type="PANTHER" id="PTHR43490:SF91">
    <property type="entry name" value="NAD(P)-BINDING ROSSMANN-FOLD PROTEIN"/>
    <property type="match status" value="1"/>
</dbReference>
<dbReference type="OrthoDB" id="7289984at2759"/>
<dbReference type="Proteomes" id="UP000291084">
    <property type="component" value="Chromosome 9"/>
</dbReference>
<dbReference type="EMBL" id="AP015042">
    <property type="protein sequence ID" value="BAT97516.1"/>
    <property type="molecule type" value="Genomic_DNA"/>
</dbReference>
<keyword evidence="3" id="KW-0560">Oxidoreductase</keyword>
<reference evidence="5 6" key="1">
    <citation type="journal article" date="2015" name="Sci. Rep.">
        <title>The power of single molecule real-time sequencing technology in the de novo assembly of a eukaryotic genome.</title>
        <authorList>
            <person name="Sakai H."/>
            <person name="Naito K."/>
            <person name="Ogiso-Tanaka E."/>
            <person name="Takahashi Y."/>
            <person name="Iseki K."/>
            <person name="Muto C."/>
            <person name="Satou K."/>
            <person name="Teruya K."/>
            <person name="Shiroma A."/>
            <person name="Shimoji M."/>
            <person name="Hirano T."/>
            <person name="Itoh T."/>
            <person name="Kaga A."/>
            <person name="Tomooka N."/>
        </authorList>
    </citation>
    <scope>NUCLEOTIDE SEQUENCE [LARGE SCALE GENOMIC DNA]</scope>
    <source>
        <strain evidence="6">cv. Shumari</strain>
    </source>
</reference>
<protein>
    <recommendedName>
        <fullName evidence="7">(+)-neomenthol dehydrogenase</fullName>
    </recommendedName>
</protein>
<dbReference type="Pfam" id="PF00106">
    <property type="entry name" value="adh_short"/>
    <property type="match status" value="1"/>
</dbReference>
<dbReference type="Gene3D" id="3.40.50.720">
    <property type="entry name" value="NAD(P)-binding Rossmann-like Domain"/>
    <property type="match status" value="1"/>
</dbReference>
<name>A0A0S3SXZ5_PHAAN</name>
<evidence type="ECO:0000256" key="1">
    <source>
        <dbReference type="ARBA" id="ARBA00006484"/>
    </source>
</evidence>
<dbReference type="InterPro" id="IPR002347">
    <property type="entry name" value="SDR_fam"/>
</dbReference>
<dbReference type="InterPro" id="IPR036291">
    <property type="entry name" value="NAD(P)-bd_dom_sf"/>
</dbReference>
<accession>A0A0S3SXZ5</accession>
<evidence type="ECO:0000313" key="4">
    <source>
        <dbReference type="EMBL" id="BAT81885.1"/>
    </source>
</evidence>
<evidence type="ECO:0000313" key="6">
    <source>
        <dbReference type="Proteomes" id="UP000291084"/>
    </source>
</evidence>